<dbReference type="FunFam" id="3.40.20.10:FF:000002">
    <property type="entry name" value="Gelsolin"/>
    <property type="match status" value="1"/>
</dbReference>
<dbReference type="OrthoDB" id="6375767at2759"/>
<dbReference type="GO" id="GO:0015629">
    <property type="term" value="C:actin cytoskeleton"/>
    <property type="evidence" value="ECO:0007669"/>
    <property type="project" value="TreeGrafter"/>
</dbReference>
<dbReference type="SUPFAM" id="SSF55753">
    <property type="entry name" value="Actin depolymerizing proteins"/>
    <property type="match status" value="1"/>
</dbReference>
<dbReference type="GO" id="GO:0005546">
    <property type="term" value="F:phosphatidylinositol-4,5-bisphosphate binding"/>
    <property type="evidence" value="ECO:0007669"/>
    <property type="project" value="TreeGrafter"/>
</dbReference>
<feature type="non-terminal residue" evidence="4">
    <location>
        <position position="1"/>
    </location>
</feature>
<dbReference type="GO" id="GO:0008154">
    <property type="term" value="P:actin polymerization or depolymerization"/>
    <property type="evidence" value="ECO:0007669"/>
    <property type="project" value="TreeGrafter"/>
</dbReference>
<feature type="chain" id="PRO_5036210171" description="Gelsolin-like domain-containing protein" evidence="2">
    <location>
        <begin position="26"/>
        <end position="203"/>
    </location>
</feature>
<dbReference type="GO" id="GO:0051016">
    <property type="term" value="P:barbed-end actin filament capping"/>
    <property type="evidence" value="ECO:0007669"/>
    <property type="project" value="TreeGrafter"/>
</dbReference>
<dbReference type="SMART" id="SM00262">
    <property type="entry name" value="GEL"/>
    <property type="match status" value="1"/>
</dbReference>
<accession>A0A7R9BQ62</accession>
<proteinExistence type="predicted"/>
<dbReference type="Proteomes" id="UP000678499">
    <property type="component" value="Unassembled WGS sequence"/>
</dbReference>
<dbReference type="Gene3D" id="3.40.20.10">
    <property type="entry name" value="Severin"/>
    <property type="match status" value="2"/>
</dbReference>
<reference evidence="4" key="1">
    <citation type="submission" date="2020-11" db="EMBL/GenBank/DDBJ databases">
        <authorList>
            <person name="Tran Van P."/>
        </authorList>
    </citation>
    <scope>NUCLEOTIDE SEQUENCE</scope>
</reference>
<name>A0A7R9BQ62_9CRUS</name>
<dbReference type="InterPro" id="IPR007123">
    <property type="entry name" value="Gelsolin-like_dom"/>
</dbReference>
<dbReference type="GO" id="GO:0051015">
    <property type="term" value="F:actin filament binding"/>
    <property type="evidence" value="ECO:0007669"/>
    <property type="project" value="InterPro"/>
</dbReference>
<evidence type="ECO:0000256" key="2">
    <source>
        <dbReference type="SAM" id="SignalP"/>
    </source>
</evidence>
<gene>
    <name evidence="4" type="ORF">NMOB1V02_LOCUS5682</name>
</gene>
<feature type="domain" description="Gelsolin-like" evidence="3">
    <location>
        <begin position="64"/>
        <end position="135"/>
    </location>
</feature>
<dbReference type="PRINTS" id="PR00597">
    <property type="entry name" value="GELSOLIN"/>
</dbReference>
<dbReference type="CDD" id="cd11290">
    <property type="entry name" value="gelsolin_S1_like"/>
    <property type="match status" value="1"/>
</dbReference>
<keyword evidence="5" id="KW-1185">Reference proteome</keyword>
<dbReference type="PANTHER" id="PTHR11977">
    <property type="entry name" value="VILLIN"/>
    <property type="match status" value="1"/>
</dbReference>
<dbReference type="AlphaFoldDB" id="A0A7R9BQ62"/>
<keyword evidence="1" id="KW-0677">Repeat</keyword>
<dbReference type="GO" id="GO:0051014">
    <property type="term" value="P:actin filament severing"/>
    <property type="evidence" value="ECO:0007669"/>
    <property type="project" value="TreeGrafter"/>
</dbReference>
<dbReference type="EMBL" id="CAJPEX010001073">
    <property type="protein sequence ID" value="CAG0918118.1"/>
    <property type="molecule type" value="Genomic_DNA"/>
</dbReference>
<dbReference type="GO" id="GO:0005737">
    <property type="term" value="C:cytoplasm"/>
    <property type="evidence" value="ECO:0007669"/>
    <property type="project" value="TreeGrafter"/>
</dbReference>
<dbReference type="PANTHER" id="PTHR11977:SF123">
    <property type="entry name" value="GELSOLIN"/>
    <property type="match status" value="1"/>
</dbReference>
<dbReference type="Pfam" id="PF00626">
    <property type="entry name" value="Gelsolin"/>
    <property type="match status" value="1"/>
</dbReference>
<evidence type="ECO:0000313" key="5">
    <source>
        <dbReference type="Proteomes" id="UP000678499"/>
    </source>
</evidence>
<feature type="signal peptide" evidence="2">
    <location>
        <begin position="1"/>
        <end position="25"/>
    </location>
</feature>
<dbReference type="InterPro" id="IPR007122">
    <property type="entry name" value="Villin/Gelsolin"/>
</dbReference>
<protein>
    <recommendedName>
        <fullName evidence="3">Gelsolin-like domain-containing protein</fullName>
    </recommendedName>
</protein>
<dbReference type="InterPro" id="IPR029006">
    <property type="entry name" value="ADF-H/Gelsolin-like_dom_sf"/>
</dbReference>
<sequence length="203" mass="22840">MPFLKPCSRRILLFTFSAIVIVVGSAPLENTTEVMDPAFEGVGHEAGLKVWRVENFELVPFDKVGQFYTGDSYVVLHTKENNGSFSWDIHFWLGNETSQDEMGTAAIKAVELDDVLGGVPVQYREVQGAESSKFLSYFKKGIRYLPGGIKSGFTHVDPDAFEKRLFHVKGRRNVRVKQVRPGCENFKGNSIHEIQSQEPGEKR</sequence>
<organism evidence="4">
    <name type="scientific">Notodromas monacha</name>
    <dbReference type="NCBI Taxonomy" id="399045"/>
    <lineage>
        <taxon>Eukaryota</taxon>
        <taxon>Metazoa</taxon>
        <taxon>Ecdysozoa</taxon>
        <taxon>Arthropoda</taxon>
        <taxon>Crustacea</taxon>
        <taxon>Oligostraca</taxon>
        <taxon>Ostracoda</taxon>
        <taxon>Podocopa</taxon>
        <taxon>Podocopida</taxon>
        <taxon>Cypridocopina</taxon>
        <taxon>Cypridoidea</taxon>
        <taxon>Cyprididae</taxon>
        <taxon>Notodromas</taxon>
    </lineage>
</organism>
<evidence type="ECO:0000256" key="1">
    <source>
        <dbReference type="ARBA" id="ARBA00022737"/>
    </source>
</evidence>
<dbReference type="EMBL" id="OA883110">
    <property type="protein sequence ID" value="CAD7277966.1"/>
    <property type="molecule type" value="Genomic_DNA"/>
</dbReference>
<evidence type="ECO:0000313" key="4">
    <source>
        <dbReference type="EMBL" id="CAD7277966.1"/>
    </source>
</evidence>
<evidence type="ECO:0000259" key="3">
    <source>
        <dbReference type="Pfam" id="PF00626"/>
    </source>
</evidence>
<keyword evidence="2" id="KW-0732">Signal</keyword>